<protein>
    <recommendedName>
        <fullName evidence="4">RRM domain-containing protein</fullName>
    </recommendedName>
</protein>
<accession>A0A9P6HIX2</accession>
<dbReference type="InterPro" id="IPR050502">
    <property type="entry name" value="Euk_RNA-bind_prot"/>
</dbReference>
<organism evidence="5 6">
    <name type="scientific">Thelephora terrestris</name>
    <dbReference type="NCBI Taxonomy" id="56493"/>
    <lineage>
        <taxon>Eukaryota</taxon>
        <taxon>Fungi</taxon>
        <taxon>Dikarya</taxon>
        <taxon>Basidiomycota</taxon>
        <taxon>Agaricomycotina</taxon>
        <taxon>Agaricomycetes</taxon>
        <taxon>Thelephorales</taxon>
        <taxon>Thelephoraceae</taxon>
        <taxon>Thelephora</taxon>
    </lineage>
</organism>
<comment type="caution">
    <text evidence="5">The sequence shown here is derived from an EMBL/GenBank/DDBJ whole genome shotgun (WGS) entry which is preliminary data.</text>
</comment>
<feature type="domain" description="RRM" evidence="4">
    <location>
        <begin position="88"/>
        <end position="165"/>
    </location>
</feature>
<sequence length="407" mass="43969">MIGERMLLSSQRTSNLLGSLTGEVLKCDEHAETGRPRYIELTFSSRDAFMKALCMSGYTVAGVPITVTPSSVPANHRLTGNRQPDGRRNLYVLGLPFDLVKAELVEIFSRYGTVLHAVILATSDNASRRRGFIVMSTHAEARSALHSLSRTEIKGHTIDVSWAVVQRSQGFLDGGDRSVALPPSMPPSPVEQENPTEAAPAVNSPKETQSFLVSIAVTSTLLIKNLPMLLFSQPSELEPLLLPFGQIKKLEILETSGPDATTGFITVAVEFATTDSAYEAKMTLDGQVYVNNILKIEFIQLVPSTYDPLALQVAQFPLGDGRSPLQAPRRPPLNSRYSYNSRSAGMNTPTTGLSSAGAGAWGPVYSSAPATPYPFSGSGTSPYFASNTPLFDGRLDTARPLTRFSEL</sequence>
<dbReference type="InterPro" id="IPR000504">
    <property type="entry name" value="RRM_dom"/>
</dbReference>
<evidence type="ECO:0000313" key="5">
    <source>
        <dbReference type="EMBL" id="KAF9787884.1"/>
    </source>
</evidence>
<dbReference type="OrthoDB" id="6159137at2759"/>
<keyword evidence="6" id="KW-1185">Reference proteome</keyword>
<evidence type="ECO:0000259" key="4">
    <source>
        <dbReference type="PROSITE" id="PS50102"/>
    </source>
</evidence>
<evidence type="ECO:0000256" key="1">
    <source>
        <dbReference type="ARBA" id="ARBA00022884"/>
    </source>
</evidence>
<dbReference type="Gene3D" id="3.30.70.330">
    <property type="match status" value="2"/>
</dbReference>
<gene>
    <name evidence="5" type="ORF">BJ322DRAFT_1105923</name>
</gene>
<keyword evidence="1 2" id="KW-0694">RNA-binding</keyword>
<dbReference type="EMBL" id="WIUZ02000004">
    <property type="protein sequence ID" value="KAF9787884.1"/>
    <property type="molecule type" value="Genomic_DNA"/>
</dbReference>
<dbReference type="GO" id="GO:0003729">
    <property type="term" value="F:mRNA binding"/>
    <property type="evidence" value="ECO:0007669"/>
    <property type="project" value="TreeGrafter"/>
</dbReference>
<evidence type="ECO:0000256" key="2">
    <source>
        <dbReference type="PROSITE-ProRule" id="PRU00176"/>
    </source>
</evidence>
<dbReference type="InterPro" id="IPR035979">
    <property type="entry name" value="RBD_domain_sf"/>
</dbReference>
<evidence type="ECO:0000313" key="6">
    <source>
        <dbReference type="Proteomes" id="UP000736335"/>
    </source>
</evidence>
<dbReference type="PANTHER" id="PTHR48025:SF1">
    <property type="entry name" value="RRM DOMAIN-CONTAINING PROTEIN"/>
    <property type="match status" value="1"/>
</dbReference>
<reference evidence="5" key="2">
    <citation type="submission" date="2020-11" db="EMBL/GenBank/DDBJ databases">
        <authorList>
            <consortium name="DOE Joint Genome Institute"/>
            <person name="Kuo A."/>
            <person name="Miyauchi S."/>
            <person name="Kiss E."/>
            <person name="Drula E."/>
            <person name="Kohler A."/>
            <person name="Sanchez-Garcia M."/>
            <person name="Andreopoulos B."/>
            <person name="Barry K.W."/>
            <person name="Bonito G."/>
            <person name="Buee M."/>
            <person name="Carver A."/>
            <person name="Chen C."/>
            <person name="Cichocki N."/>
            <person name="Clum A."/>
            <person name="Culley D."/>
            <person name="Crous P.W."/>
            <person name="Fauchery L."/>
            <person name="Girlanda M."/>
            <person name="Hayes R."/>
            <person name="Keri Z."/>
            <person name="Labutti K."/>
            <person name="Lipzen A."/>
            <person name="Lombard V."/>
            <person name="Magnuson J."/>
            <person name="Maillard F."/>
            <person name="Morin E."/>
            <person name="Murat C."/>
            <person name="Nolan M."/>
            <person name="Ohm R."/>
            <person name="Pangilinan J."/>
            <person name="Pereira M."/>
            <person name="Perotto S."/>
            <person name="Peter M."/>
            <person name="Riley R."/>
            <person name="Sitrit Y."/>
            <person name="Stielow B."/>
            <person name="Szollosi G."/>
            <person name="Zifcakova L."/>
            <person name="Stursova M."/>
            <person name="Spatafora J.W."/>
            <person name="Tedersoo L."/>
            <person name="Vaario L.-M."/>
            <person name="Yamada A."/>
            <person name="Yan M."/>
            <person name="Wang P."/>
            <person name="Xu J."/>
            <person name="Bruns T."/>
            <person name="Baldrian P."/>
            <person name="Vilgalys R."/>
            <person name="Henrissat B."/>
            <person name="Grigoriev I.V."/>
            <person name="Hibbett D."/>
            <person name="Nagy L.G."/>
            <person name="Martin F.M."/>
        </authorList>
    </citation>
    <scope>NUCLEOTIDE SEQUENCE</scope>
    <source>
        <strain evidence="5">UH-Tt-Lm1</strain>
    </source>
</reference>
<dbReference type="GO" id="GO:0005634">
    <property type="term" value="C:nucleus"/>
    <property type="evidence" value="ECO:0007669"/>
    <property type="project" value="TreeGrafter"/>
</dbReference>
<dbReference type="PROSITE" id="PS50102">
    <property type="entry name" value="RRM"/>
    <property type="match status" value="2"/>
</dbReference>
<feature type="region of interest" description="Disordered" evidence="3">
    <location>
        <begin position="176"/>
        <end position="204"/>
    </location>
</feature>
<dbReference type="PANTHER" id="PTHR48025">
    <property type="entry name" value="OS02G0815200 PROTEIN"/>
    <property type="match status" value="1"/>
</dbReference>
<dbReference type="SUPFAM" id="SSF54928">
    <property type="entry name" value="RNA-binding domain, RBD"/>
    <property type="match status" value="1"/>
</dbReference>
<dbReference type="Proteomes" id="UP000736335">
    <property type="component" value="Unassembled WGS sequence"/>
</dbReference>
<reference evidence="5" key="1">
    <citation type="journal article" date="2020" name="Nat. Commun.">
        <title>Large-scale genome sequencing of mycorrhizal fungi provides insights into the early evolution of symbiotic traits.</title>
        <authorList>
            <person name="Miyauchi S."/>
            <person name="Kiss E."/>
            <person name="Kuo A."/>
            <person name="Drula E."/>
            <person name="Kohler A."/>
            <person name="Sanchez-Garcia M."/>
            <person name="Morin E."/>
            <person name="Andreopoulos B."/>
            <person name="Barry K.W."/>
            <person name="Bonito G."/>
            <person name="Buee M."/>
            <person name="Carver A."/>
            <person name="Chen C."/>
            <person name="Cichocki N."/>
            <person name="Clum A."/>
            <person name="Culley D."/>
            <person name="Crous P.W."/>
            <person name="Fauchery L."/>
            <person name="Girlanda M."/>
            <person name="Hayes R.D."/>
            <person name="Keri Z."/>
            <person name="LaButti K."/>
            <person name="Lipzen A."/>
            <person name="Lombard V."/>
            <person name="Magnuson J."/>
            <person name="Maillard F."/>
            <person name="Murat C."/>
            <person name="Nolan M."/>
            <person name="Ohm R.A."/>
            <person name="Pangilinan J."/>
            <person name="Pereira M.F."/>
            <person name="Perotto S."/>
            <person name="Peter M."/>
            <person name="Pfister S."/>
            <person name="Riley R."/>
            <person name="Sitrit Y."/>
            <person name="Stielow J.B."/>
            <person name="Szollosi G."/>
            <person name="Zifcakova L."/>
            <person name="Stursova M."/>
            <person name="Spatafora J.W."/>
            <person name="Tedersoo L."/>
            <person name="Vaario L.M."/>
            <person name="Yamada A."/>
            <person name="Yan M."/>
            <person name="Wang P."/>
            <person name="Xu J."/>
            <person name="Bruns T."/>
            <person name="Baldrian P."/>
            <person name="Vilgalys R."/>
            <person name="Dunand C."/>
            <person name="Henrissat B."/>
            <person name="Grigoriev I.V."/>
            <person name="Hibbett D."/>
            <person name="Nagy L.G."/>
            <person name="Martin F.M."/>
        </authorList>
    </citation>
    <scope>NUCLEOTIDE SEQUENCE</scope>
    <source>
        <strain evidence="5">UH-Tt-Lm1</strain>
    </source>
</reference>
<dbReference type="CDD" id="cd00590">
    <property type="entry name" value="RRM_SF"/>
    <property type="match status" value="1"/>
</dbReference>
<evidence type="ECO:0000256" key="3">
    <source>
        <dbReference type="SAM" id="MobiDB-lite"/>
    </source>
</evidence>
<dbReference type="InterPro" id="IPR012677">
    <property type="entry name" value="Nucleotide-bd_a/b_plait_sf"/>
</dbReference>
<dbReference type="AlphaFoldDB" id="A0A9P6HIX2"/>
<proteinExistence type="predicted"/>
<name>A0A9P6HIX2_9AGAM</name>
<dbReference type="Pfam" id="PF00076">
    <property type="entry name" value="RRM_1"/>
    <property type="match status" value="1"/>
</dbReference>
<feature type="domain" description="RRM" evidence="4">
    <location>
        <begin position="219"/>
        <end position="301"/>
    </location>
</feature>
<dbReference type="SMART" id="SM00360">
    <property type="entry name" value="RRM"/>
    <property type="match status" value="2"/>
</dbReference>